<comment type="similarity">
    <text evidence="1">Belongs to the LysR transcriptional regulatory family.</text>
</comment>
<organism evidence="6 7">
    <name type="scientific">Synoicihabitans lomoniglobus</name>
    <dbReference type="NCBI Taxonomy" id="2909285"/>
    <lineage>
        <taxon>Bacteria</taxon>
        <taxon>Pseudomonadati</taxon>
        <taxon>Verrucomicrobiota</taxon>
        <taxon>Opitutia</taxon>
        <taxon>Opitutales</taxon>
        <taxon>Opitutaceae</taxon>
        <taxon>Synoicihabitans</taxon>
    </lineage>
</organism>
<dbReference type="PANTHER" id="PTHR30419:SF30">
    <property type="entry name" value="LYSR FAMILY TRANSCRIPTIONAL REGULATOR"/>
    <property type="match status" value="1"/>
</dbReference>
<dbReference type="InterPro" id="IPR036388">
    <property type="entry name" value="WH-like_DNA-bd_sf"/>
</dbReference>
<dbReference type="KEGG" id="slom:PXH66_05940"/>
<dbReference type="GO" id="GO:0003677">
    <property type="term" value="F:DNA binding"/>
    <property type="evidence" value="ECO:0007669"/>
    <property type="project" value="UniProtKB-KW"/>
</dbReference>
<dbReference type="GO" id="GO:0005829">
    <property type="term" value="C:cytosol"/>
    <property type="evidence" value="ECO:0007669"/>
    <property type="project" value="TreeGrafter"/>
</dbReference>
<dbReference type="PANTHER" id="PTHR30419">
    <property type="entry name" value="HTH-TYPE TRANSCRIPTIONAL REGULATOR YBHD"/>
    <property type="match status" value="1"/>
</dbReference>
<feature type="domain" description="HTH lysR-type" evidence="5">
    <location>
        <begin position="4"/>
        <end position="61"/>
    </location>
</feature>
<dbReference type="PROSITE" id="PS50931">
    <property type="entry name" value="HTH_LYSR"/>
    <property type="match status" value="1"/>
</dbReference>
<proteinExistence type="inferred from homology"/>
<keyword evidence="3" id="KW-0238">DNA-binding</keyword>
<evidence type="ECO:0000256" key="1">
    <source>
        <dbReference type="ARBA" id="ARBA00009437"/>
    </source>
</evidence>
<sequence>MPILDSRKLLAFVTLVKVGSFTLAAKELNVTQSAVSHSIKSLEDELQLRLVDRRGRKIRLTPPGKELLNHAHRILNEMQEARADLALYVR</sequence>
<gene>
    <name evidence="6" type="ORF">PXH66_05940</name>
</gene>
<dbReference type="AlphaFoldDB" id="A0AAF0CQU4"/>
<reference evidence="6" key="1">
    <citation type="submission" date="2023-03" db="EMBL/GenBank/DDBJ databases">
        <title>Lomoglobus Profundus gen. nov., sp. nov., a novel member of the phylum Verrucomicrobia, isolated from deep-marine sediment of South China Sea.</title>
        <authorList>
            <person name="Ahmad T."/>
            <person name="Ishaq S.E."/>
            <person name="Wang F."/>
        </authorList>
    </citation>
    <scope>NUCLEOTIDE SEQUENCE</scope>
    <source>
        <strain evidence="6">LMO-M01</strain>
    </source>
</reference>
<accession>A0AAF0CQU4</accession>
<dbReference type="FunFam" id="1.10.10.10:FF:000001">
    <property type="entry name" value="LysR family transcriptional regulator"/>
    <property type="match status" value="1"/>
</dbReference>
<dbReference type="Pfam" id="PF00126">
    <property type="entry name" value="HTH_1"/>
    <property type="match status" value="1"/>
</dbReference>
<dbReference type="InterPro" id="IPR000847">
    <property type="entry name" value="LysR_HTH_N"/>
</dbReference>
<evidence type="ECO:0000259" key="5">
    <source>
        <dbReference type="PROSITE" id="PS50931"/>
    </source>
</evidence>
<name>A0AAF0CQU4_9BACT</name>
<dbReference type="InterPro" id="IPR036390">
    <property type="entry name" value="WH_DNA-bd_sf"/>
</dbReference>
<dbReference type="SUPFAM" id="SSF46785">
    <property type="entry name" value="Winged helix' DNA-binding domain"/>
    <property type="match status" value="1"/>
</dbReference>
<evidence type="ECO:0000313" key="6">
    <source>
        <dbReference type="EMBL" id="WED66386.1"/>
    </source>
</evidence>
<dbReference type="Proteomes" id="UP001218638">
    <property type="component" value="Chromosome"/>
</dbReference>
<keyword evidence="4" id="KW-0804">Transcription</keyword>
<dbReference type="PRINTS" id="PR00039">
    <property type="entry name" value="HTHLYSR"/>
</dbReference>
<evidence type="ECO:0000313" key="7">
    <source>
        <dbReference type="Proteomes" id="UP001218638"/>
    </source>
</evidence>
<evidence type="ECO:0000256" key="3">
    <source>
        <dbReference type="ARBA" id="ARBA00023125"/>
    </source>
</evidence>
<keyword evidence="2" id="KW-0805">Transcription regulation</keyword>
<dbReference type="Gene3D" id="1.10.10.10">
    <property type="entry name" value="Winged helix-like DNA-binding domain superfamily/Winged helix DNA-binding domain"/>
    <property type="match status" value="1"/>
</dbReference>
<dbReference type="RefSeq" id="WP_330927672.1">
    <property type="nucleotide sequence ID" value="NZ_CP119075.1"/>
</dbReference>
<keyword evidence="7" id="KW-1185">Reference proteome</keyword>
<protein>
    <submittedName>
        <fullName evidence="6">LysR family transcriptional regulator</fullName>
    </submittedName>
</protein>
<dbReference type="GO" id="GO:0003700">
    <property type="term" value="F:DNA-binding transcription factor activity"/>
    <property type="evidence" value="ECO:0007669"/>
    <property type="project" value="InterPro"/>
</dbReference>
<evidence type="ECO:0000256" key="4">
    <source>
        <dbReference type="ARBA" id="ARBA00023163"/>
    </source>
</evidence>
<evidence type="ECO:0000256" key="2">
    <source>
        <dbReference type="ARBA" id="ARBA00023015"/>
    </source>
</evidence>
<dbReference type="InterPro" id="IPR050950">
    <property type="entry name" value="HTH-type_LysR_regulators"/>
</dbReference>
<dbReference type="EMBL" id="CP119075">
    <property type="protein sequence ID" value="WED66386.1"/>
    <property type="molecule type" value="Genomic_DNA"/>
</dbReference>